<dbReference type="GO" id="GO:0008654">
    <property type="term" value="P:phospholipid biosynthetic process"/>
    <property type="evidence" value="ECO:0007669"/>
    <property type="project" value="InterPro"/>
</dbReference>
<dbReference type="Pfam" id="PF01066">
    <property type="entry name" value="CDP-OH_P_transf"/>
    <property type="match status" value="1"/>
</dbReference>
<comment type="caution">
    <text evidence="4">The sequence shown here is derived from an EMBL/GenBank/DDBJ whole genome shotgun (WGS) entry which is preliminary data.</text>
</comment>
<keyword evidence="3" id="KW-1133">Transmembrane helix</keyword>
<evidence type="ECO:0000313" key="4">
    <source>
        <dbReference type="EMBL" id="GIJ52278.1"/>
    </source>
</evidence>
<evidence type="ECO:0008006" key="6">
    <source>
        <dbReference type="Google" id="ProtNLM"/>
    </source>
</evidence>
<dbReference type="InterPro" id="IPR000462">
    <property type="entry name" value="CDP-OH_P_trans"/>
</dbReference>
<organism evidence="4 5">
    <name type="scientific">Virgisporangium aliadipatigenens</name>
    <dbReference type="NCBI Taxonomy" id="741659"/>
    <lineage>
        <taxon>Bacteria</taxon>
        <taxon>Bacillati</taxon>
        <taxon>Actinomycetota</taxon>
        <taxon>Actinomycetes</taxon>
        <taxon>Micromonosporales</taxon>
        <taxon>Micromonosporaceae</taxon>
        <taxon>Virgisporangium</taxon>
    </lineage>
</organism>
<accession>A0A8J3YX75</accession>
<evidence type="ECO:0000256" key="2">
    <source>
        <dbReference type="RuleBase" id="RU003750"/>
    </source>
</evidence>
<feature type="transmembrane region" description="Helical" evidence="3">
    <location>
        <begin position="201"/>
        <end position="221"/>
    </location>
</feature>
<reference evidence="4" key="1">
    <citation type="submission" date="2021-01" db="EMBL/GenBank/DDBJ databases">
        <title>Whole genome shotgun sequence of Virgisporangium aliadipatigenens NBRC 105644.</title>
        <authorList>
            <person name="Komaki H."/>
            <person name="Tamura T."/>
        </authorList>
    </citation>
    <scope>NUCLEOTIDE SEQUENCE</scope>
    <source>
        <strain evidence="4">NBRC 105644</strain>
    </source>
</reference>
<proteinExistence type="inferred from homology"/>
<dbReference type="GO" id="GO:0016020">
    <property type="term" value="C:membrane"/>
    <property type="evidence" value="ECO:0007669"/>
    <property type="project" value="InterPro"/>
</dbReference>
<dbReference type="AlphaFoldDB" id="A0A8J3YX75"/>
<keyword evidence="1 2" id="KW-0808">Transferase</keyword>
<sequence>MTTAHARPGAAEFLARNGGGGLFTRLVNQRIGSYLCVPAFRLGLAPTVLTVTNLVLGSAGSVLLLVQGPASAGYAWLLWQLAYSFDCADGQLARVTGRTGPAGARVDVLCDAAVQISLVVAVSSVVSTVSPDAPDWLAPAFAGVWIANMLAPQSYVRGSAEGSLFGHEENPLARLGGLLTDYGSVVTVFGFVLAVEPKWTVALIQVFVTVHCVLLLVRIAVAASASMSHR</sequence>
<dbReference type="Gene3D" id="1.20.120.1760">
    <property type="match status" value="1"/>
</dbReference>
<dbReference type="Proteomes" id="UP000619260">
    <property type="component" value="Unassembled WGS sequence"/>
</dbReference>
<dbReference type="RefSeq" id="WP_203905677.1">
    <property type="nucleotide sequence ID" value="NZ_BOPF01000072.1"/>
</dbReference>
<evidence type="ECO:0000256" key="3">
    <source>
        <dbReference type="SAM" id="Phobius"/>
    </source>
</evidence>
<evidence type="ECO:0000256" key="1">
    <source>
        <dbReference type="ARBA" id="ARBA00022679"/>
    </source>
</evidence>
<dbReference type="InterPro" id="IPR048254">
    <property type="entry name" value="CDP_ALCOHOL_P_TRANSF_CS"/>
</dbReference>
<dbReference type="EMBL" id="BOPF01000072">
    <property type="protein sequence ID" value="GIJ52278.1"/>
    <property type="molecule type" value="Genomic_DNA"/>
</dbReference>
<comment type="similarity">
    <text evidence="2">Belongs to the CDP-alcohol phosphatidyltransferase class-I family.</text>
</comment>
<dbReference type="PROSITE" id="PS00379">
    <property type="entry name" value="CDP_ALCOHOL_P_TRANSF"/>
    <property type="match status" value="1"/>
</dbReference>
<dbReference type="GO" id="GO:0016780">
    <property type="term" value="F:phosphotransferase activity, for other substituted phosphate groups"/>
    <property type="evidence" value="ECO:0007669"/>
    <property type="project" value="InterPro"/>
</dbReference>
<name>A0A8J3YX75_9ACTN</name>
<dbReference type="InterPro" id="IPR043130">
    <property type="entry name" value="CDP-OH_PTrfase_TM_dom"/>
</dbReference>
<keyword evidence="3" id="KW-0472">Membrane</keyword>
<gene>
    <name evidence="4" type="ORF">Val02_91640</name>
</gene>
<evidence type="ECO:0000313" key="5">
    <source>
        <dbReference type="Proteomes" id="UP000619260"/>
    </source>
</evidence>
<protein>
    <recommendedName>
        <fullName evidence="6">CDP-alcohol phosphatidyltransferase</fullName>
    </recommendedName>
</protein>
<keyword evidence="3" id="KW-0812">Transmembrane</keyword>
<keyword evidence="5" id="KW-1185">Reference proteome</keyword>